<dbReference type="Gene3D" id="3.30.70.330">
    <property type="match status" value="2"/>
</dbReference>
<gene>
    <name evidence="4" type="ORF">MIND_01378400</name>
</gene>
<dbReference type="Pfam" id="PF00076">
    <property type="entry name" value="RRM_1"/>
    <property type="match status" value="1"/>
</dbReference>
<dbReference type="SMART" id="SM00360">
    <property type="entry name" value="RRM"/>
    <property type="match status" value="3"/>
</dbReference>
<dbReference type="GO" id="GO:0000398">
    <property type="term" value="P:mRNA splicing, via spliceosome"/>
    <property type="evidence" value="ECO:0007669"/>
    <property type="project" value="TreeGrafter"/>
</dbReference>
<accession>A0A8H6VT73</accession>
<proteinExistence type="predicted"/>
<dbReference type="SUPFAM" id="SSF54928">
    <property type="entry name" value="RNA-binding domain, RBD"/>
    <property type="match status" value="1"/>
</dbReference>
<organism evidence="4 5">
    <name type="scientific">Mycena indigotica</name>
    <dbReference type="NCBI Taxonomy" id="2126181"/>
    <lineage>
        <taxon>Eukaryota</taxon>
        <taxon>Fungi</taxon>
        <taxon>Dikarya</taxon>
        <taxon>Basidiomycota</taxon>
        <taxon>Agaricomycotina</taxon>
        <taxon>Agaricomycetes</taxon>
        <taxon>Agaricomycetidae</taxon>
        <taxon>Agaricales</taxon>
        <taxon>Marasmiineae</taxon>
        <taxon>Mycenaceae</taxon>
        <taxon>Mycena</taxon>
    </lineage>
</organism>
<keyword evidence="5" id="KW-1185">Reference proteome</keyword>
<protein>
    <recommendedName>
        <fullName evidence="3">RRM domain-containing protein</fullName>
    </recommendedName>
</protein>
<dbReference type="RefSeq" id="XP_037213204.1">
    <property type="nucleotide sequence ID" value="XM_037370203.1"/>
</dbReference>
<dbReference type="InterPro" id="IPR035979">
    <property type="entry name" value="RBD_domain_sf"/>
</dbReference>
<feature type="domain" description="RRM" evidence="3">
    <location>
        <begin position="115"/>
        <end position="205"/>
    </location>
</feature>
<dbReference type="InterPro" id="IPR012677">
    <property type="entry name" value="Nucleotide-bd_a/b_plait_sf"/>
</dbReference>
<dbReference type="InterPro" id="IPR039171">
    <property type="entry name" value="Cwc2/Slt11"/>
</dbReference>
<evidence type="ECO:0000256" key="1">
    <source>
        <dbReference type="ARBA" id="ARBA00022884"/>
    </source>
</evidence>
<dbReference type="InterPro" id="IPR000504">
    <property type="entry name" value="RRM_dom"/>
</dbReference>
<dbReference type="OrthoDB" id="79367at2759"/>
<keyword evidence="1 2" id="KW-0694">RNA-binding</keyword>
<dbReference type="GO" id="GO:0003729">
    <property type="term" value="F:mRNA binding"/>
    <property type="evidence" value="ECO:0007669"/>
    <property type="project" value="TreeGrafter"/>
</dbReference>
<evidence type="ECO:0000259" key="3">
    <source>
        <dbReference type="PROSITE" id="PS50102"/>
    </source>
</evidence>
<dbReference type="AlphaFoldDB" id="A0A8H6VT73"/>
<dbReference type="EMBL" id="JACAZF010000017">
    <property type="protein sequence ID" value="KAF7289173.1"/>
    <property type="molecule type" value="Genomic_DNA"/>
</dbReference>
<evidence type="ECO:0000313" key="5">
    <source>
        <dbReference type="Proteomes" id="UP000636479"/>
    </source>
</evidence>
<sequence length="349" mass="39554">MLGVSKRPVKRLLFALPKPVLPSITNQSPPEPYSYDTLRLSNLPTNVATADIERVIPDHLRKEIKFTPFSPYASVTFVNRTYAAAFARKANRAEPVFINGQRIRVSRQPQTIPSRTLYIEELGPEMSRRLIADFSVFGEIIKLVVNKDRAHAHVTFRRIAEATAALEALRKRPEYADHRLQYTDLFSFRHRSASERQIFVKGPQDALLLQETFLQFGEIESINPLPNGVFGFVRFTTLEAALKASASQSRVYKLTGLSIGPILTAHGPLLSNVLVLGNITPTTYKHLIADFTLLHGMESHERKGPNVWLRFDDVIGAHTSMHVLKCRKQYREVSIQHLFLSEMKNNTIL</sequence>
<evidence type="ECO:0000313" key="4">
    <source>
        <dbReference type="EMBL" id="KAF7289173.1"/>
    </source>
</evidence>
<evidence type="ECO:0000256" key="2">
    <source>
        <dbReference type="PROSITE-ProRule" id="PRU00176"/>
    </source>
</evidence>
<dbReference type="PANTHER" id="PTHR14089:SF8">
    <property type="entry name" value="RNA-BINDING PROTEIN MRN1"/>
    <property type="match status" value="1"/>
</dbReference>
<name>A0A8H6VT73_9AGAR</name>
<dbReference type="GeneID" id="59352719"/>
<dbReference type="Proteomes" id="UP000636479">
    <property type="component" value="Unassembled WGS sequence"/>
</dbReference>
<dbReference type="GO" id="GO:0010494">
    <property type="term" value="C:cytoplasmic stress granule"/>
    <property type="evidence" value="ECO:0007669"/>
    <property type="project" value="TreeGrafter"/>
</dbReference>
<comment type="caution">
    <text evidence="4">The sequence shown here is derived from an EMBL/GenBank/DDBJ whole genome shotgun (WGS) entry which is preliminary data.</text>
</comment>
<dbReference type="PANTHER" id="PTHR14089">
    <property type="entry name" value="PRE-MRNA-SPLICING FACTOR RBM22"/>
    <property type="match status" value="1"/>
</dbReference>
<reference evidence="4" key="1">
    <citation type="submission" date="2020-05" db="EMBL/GenBank/DDBJ databases">
        <title>Mycena genomes resolve the evolution of fungal bioluminescence.</title>
        <authorList>
            <person name="Tsai I.J."/>
        </authorList>
    </citation>
    <scope>NUCLEOTIDE SEQUENCE</scope>
    <source>
        <strain evidence="4">171206Taipei</strain>
    </source>
</reference>
<dbReference type="PROSITE" id="PS50102">
    <property type="entry name" value="RRM"/>
    <property type="match status" value="1"/>
</dbReference>